<evidence type="ECO:0000256" key="8">
    <source>
        <dbReference type="ARBA" id="ARBA00022741"/>
    </source>
</evidence>
<evidence type="ECO:0000256" key="13">
    <source>
        <dbReference type="ARBA" id="ARBA00023170"/>
    </source>
</evidence>
<dbReference type="Gramene" id="KZM87317">
    <property type="protein sequence ID" value="KZM87317"/>
    <property type="gene ID" value="DCAR_024451"/>
</dbReference>
<sequence length="646" mass="71957">MKPSFSILLILLCCLASPSLCDPRATEAALICSNSTAAQSDRQVFVSNFLASLDTITPLVSSQRFGLVVSGRGNATVFTFGECMKDLSKKDCDLCFAQCKTQILRCLPFQRLVRGGRLFYDGCYLRYDDYMFFNESVSRVDRTVCGKDEFVGDQSLFRSNVVELVRNLSFQGAKNDGFYAGDVRRGNLSVFGLAQCWEFVKRRDCQRCLADSVSRIGACLPKDQGRVLNSGCYMRYSTQRFYNNSGDGEAPVRNGRGSKTAVILAATCGGGAFLLFIAMIMFFVRKKILKQKREKKQLGALLSTVNKSKFNFSYETLEKATNYFHDSNKLGQGGSGTVYKGILPSGQAVAVKRLLFNTTQWADHFFNEVNLISGIQHKNLVKLFGCSITGPESLLIYEYVPNQSLHDYFSAQKNVHLLCWQVRFNIILGTAEGLAYLHEESKLRIIHRDIKLSNILLDKDLTPKIADFGLARLFPEDKSHISTAIAGTLGYMAPEYVVRGKLTEKADVYSYGILVIEIICGKRNNAFAENTFSIIQTAWNLYQAGRSCETVDPSLEGNFQEQEASRLLQIGLLCAQASAELRPTMSNVVKMIIGEQEVPQPAQPPFLNSTSSRSTSFNQLQPDHYSRPRSNSQSSGNSITESIEPR</sequence>
<evidence type="ECO:0000256" key="6">
    <source>
        <dbReference type="ARBA" id="ARBA00022729"/>
    </source>
</evidence>
<dbReference type="EMBL" id="CP093349">
    <property type="protein sequence ID" value="WOH08237.1"/>
    <property type="molecule type" value="Genomic_DNA"/>
</dbReference>
<feature type="compositionally biased region" description="Polar residues" evidence="17">
    <location>
        <begin position="606"/>
        <end position="621"/>
    </location>
</feature>
<dbReference type="FunFam" id="3.30.430.20:FF:000005">
    <property type="entry name" value="Cysteine-rich receptor-like protein kinase 2"/>
    <property type="match status" value="1"/>
</dbReference>
<dbReference type="GO" id="GO:0004674">
    <property type="term" value="F:protein serine/threonine kinase activity"/>
    <property type="evidence" value="ECO:0007669"/>
    <property type="project" value="UniProtKB-KW"/>
</dbReference>
<keyword evidence="12 18" id="KW-0472">Membrane</keyword>
<evidence type="ECO:0000256" key="10">
    <source>
        <dbReference type="ARBA" id="ARBA00022840"/>
    </source>
</evidence>
<keyword evidence="5 18" id="KW-0812">Transmembrane</keyword>
<dbReference type="GO" id="GO:0005524">
    <property type="term" value="F:ATP binding"/>
    <property type="evidence" value="ECO:0007669"/>
    <property type="project" value="UniProtKB-UniRule"/>
</dbReference>
<feature type="region of interest" description="Disordered" evidence="17">
    <location>
        <begin position="600"/>
        <end position="646"/>
    </location>
</feature>
<gene>
    <name evidence="20" type="ORF">DCAR_0727675</name>
</gene>
<feature type="compositionally biased region" description="Polar residues" evidence="17">
    <location>
        <begin position="628"/>
        <end position="646"/>
    </location>
</feature>
<dbReference type="PROSITE" id="PS50011">
    <property type="entry name" value="PROTEIN_KINASE_DOM"/>
    <property type="match status" value="1"/>
</dbReference>
<evidence type="ECO:0000256" key="2">
    <source>
        <dbReference type="ARBA" id="ARBA00022527"/>
    </source>
</evidence>
<dbReference type="Pfam" id="PF00069">
    <property type="entry name" value="Pkinase"/>
    <property type="match status" value="1"/>
</dbReference>
<keyword evidence="6 19" id="KW-0732">Signal</keyword>
<evidence type="ECO:0000256" key="19">
    <source>
        <dbReference type="SAM" id="SignalP"/>
    </source>
</evidence>
<dbReference type="PANTHER" id="PTHR47973">
    <property type="entry name" value="CYSTEINE-RICH RECEPTOR-LIKE PROTEIN KINASE 3"/>
    <property type="match status" value="1"/>
</dbReference>
<evidence type="ECO:0000256" key="7">
    <source>
        <dbReference type="ARBA" id="ARBA00022737"/>
    </source>
</evidence>
<feature type="signal peptide" evidence="19">
    <location>
        <begin position="1"/>
        <end position="21"/>
    </location>
</feature>
<evidence type="ECO:0000313" key="21">
    <source>
        <dbReference type="Proteomes" id="UP000077755"/>
    </source>
</evidence>
<dbReference type="PROSITE" id="PS51473">
    <property type="entry name" value="GNK2"/>
    <property type="match status" value="2"/>
</dbReference>
<dbReference type="InterPro" id="IPR002902">
    <property type="entry name" value="GNK2"/>
</dbReference>
<dbReference type="OrthoDB" id="1908121at2759"/>
<evidence type="ECO:0000256" key="9">
    <source>
        <dbReference type="ARBA" id="ARBA00022777"/>
    </source>
</evidence>
<evidence type="ECO:0000256" key="4">
    <source>
        <dbReference type="ARBA" id="ARBA00022679"/>
    </source>
</evidence>
<protein>
    <submittedName>
        <fullName evidence="20">Uncharacterized protein</fullName>
    </submittedName>
</protein>
<evidence type="ECO:0000256" key="17">
    <source>
        <dbReference type="SAM" id="MobiDB-lite"/>
    </source>
</evidence>
<organism evidence="20 21">
    <name type="scientific">Daucus carota subsp. sativus</name>
    <name type="common">Carrot</name>
    <dbReference type="NCBI Taxonomy" id="79200"/>
    <lineage>
        <taxon>Eukaryota</taxon>
        <taxon>Viridiplantae</taxon>
        <taxon>Streptophyta</taxon>
        <taxon>Embryophyta</taxon>
        <taxon>Tracheophyta</taxon>
        <taxon>Spermatophyta</taxon>
        <taxon>Magnoliopsida</taxon>
        <taxon>eudicotyledons</taxon>
        <taxon>Gunneridae</taxon>
        <taxon>Pentapetalae</taxon>
        <taxon>asterids</taxon>
        <taxon>campanulids</taxon>
        <taxon>Apiales</taxon>
        <taxon>Apiaceae</taxon>
        <taxon>Apioideae</taxon>
        <taxon>Scandiceae</taxon>
        <taxon>Daucinae</taxon>
        <taxon>Daucus</taxon>
        <taxon>Daucus sect. Daucus</taxon>
    </lineage>
</organism>
<keyword evidence="2" id="KW-0723">Serine/threonine-protein kinase</keyword>
<evidence type="ECO:0000256" key="3">
    <source>
        <dbReference type="ARBA" id="ARBA00022553"/>
    </source>
</evidence>
<reference evidence="20" key="2">
    <citation type="submission" date="2022-03" db="EMBL/GenBank/DDBJ databases">
        <title>Draft title - Genomic analysis of global carrot germplasm unveils the trajectory of domestication and the origin of high carotenoid orange carrot.</title>
        <authorList>
            <person name="Iorizzo M."/>
            <person name="Ellison S."/>
            <person name="Senalik D."/>
            <person name="Macko-Podgorni A."/>
            <person name="Grzebelus D."/>
            <person name="Bostan H."/>
            <person name="Rolling W."/>
            <person name="Curaba J."/>
            <person name="Simon P."/>
        </authorList>
    </citation>
    <scope>NUCLEOTIDE SEQUENCE</scope>
    <source>
        <tissue evidence="20">Leaf</tissue>
    </source>
</reference>
<keyword evidence="7" id="KW-0677">Repeat</keyword>
<dbReference type="FunFam" id="3.30.430.20:FF:000015">
    <property type="entry name" value="Cysteine-rich receptor-like protein kinase 3"/>
    <property type="match status" value="1"/>
</dbReference>
<evidence type="ECO:0000256" key="1">
    <source>
        <dbReference type="ARBA" id="ARBA00004167"/>
    </source>
</evidence>
<dbReference type="Gene3D" id="3.30.200.20">
    <property type="entry name" value="Phosphorylase Kinase, domain 1"/>
    <property type="match status" value="1"/>
</dbReference>
<dbReference type="Pfam" id="PF01657">
    <property type="entry name" value="Stress-antifung"/>
    <property type="match status" value="2"/>
</dbReference>
<dbReference type="OMA" id="QSWIEPR"/>
<keyword evidence="14" id="KW-0325">Glycoprotein</keyword>
<keyword evidence="10" id="KW-0067">ATP-binding</keyword>
<feature type="transmembrane region" description="Helical" evidence="18">
    <location>
        <begin position="261"/>
        <end position="284"/>
    </location>
</feature>
<dbReference type="GO" id="GO:0016020">
    <property type="term" value="C:membrane"/>
    <property type="evidence" value="ECO:0007669"/>
    <property type="project" value="UniProtKB-SubCell"/>
</dbReference>
<dbReference type="FunFam" id="1.10.510.10:FF:000336">
    <property type="entry name" value="Cysteine-rich receptor-like protein kinase 2"/>
    <property type="match status" value="1"/>
</dbReference>
<keyword evidence="3" id="KW-0597">Phosphoprotein</keyword>
<dbReference type="SUPFAM" id="SSF56112">
    <property type="entry name" value="Protein kinase-like (PK-like)"/>
    <property type="match status" value="1"/>
</dbReference>
<evidence type="ECO:0000256" key="14">
    <source>
        <dbReference type="ARBA" id="ARBA00023180"/>
    </source>
</evidence>
<dbReference type="PROSITE" id="PS00108">
    <property type="entry name" value="PROTEIN_KINASE_ST"/>
    <property type="match status" value="1"/>
</dbReference>
<dbReference type="InterPro" id="IPR017441">
    <property type="entry name" value="Protein_kinase_ATP_BS"/>
</dbReference>
<name>A0A164TBT1_DAUCS</name>
<dbReference type="Proteomes" id="UP000077755">
    <property type="component" value="Chromosome 7"/>
</dbReference>
<dbReference type="SMART" id="SM00220">
    <property type="entry name" value="S_TKc"/>
    <property type="match status" value="1"/>
</dbReference>
<dbReference type="InterPro" id="IPR052059">
    <property type="entry name" value="CR_Ser/Thr_kinase"/>
</dbReference>
<dbReference type="FunFam" id="3.30.200.20:FF:000177">
    <property type="entry name" value="Cysteine-rich receptor-like protein kinase 2"/>
    <property type="match status" value="1"/>
</dbReference>
<feature type="chain" id="PRO_5043702588" evidence="19">
    <location>
        <begin position="22"/>
        <end position="646"/>
    </location>
</feature>
<dbReference type="InterPro" id="IPR008271">
    <property type="entry name" value="Ser/Thr_kinase_AS"/>
</dbReference>
<evidence type="ECO:0000256" key="12">
    <source>
        <dbReference type="ARBA" id="ARBA00023136"/>
    </source>
</evidence>
<evidence type="ECO:0000256" key="16">
    <source>
        <dbReference type="ARBA" id="ARBA00047951"/>
    </source>
</evidence>
<comment type="subcellular location">
    <subcellularLocation>
        <location evidence="1">Membrane</location>
        <topology evidence="1">Single-pass membrane protein</topology>
    </subcellularLocation>
</comment>
<keyword evidence="21" id="KW-1185">Reference proteome</keyword>
<dbReference type="InterPro" id="IPR000719">
    <property type="entry name" value="Prot_kinase_dom"/>
</dbReference>
<dbReference type="InterPro" id="IPR011009">
    <property type="entry name" value="Kinase-like_dom_sf"/>
</dbReference>
<dbReference type="KEGG" id="dcr:108193298"/>
<proteinExistence type="predicted"/>
<evidence type="ECO:0000313" key="20">
    <source>
        <dbReference type="EMBL" id="WOH08237.1"/>
    </source>
</evidence>
<evidence type="ECO:0000256" key="11">
    <source>
        <dbReference type="ARBA" id="ARBA00022989"/>
    </source>
</evidence>
<evidence type="ECO:0000256" key="5">
    <source>
        <dbReference type="ARBA" id="ARBA00022692"/>
    </source>
</evidence>
<evidence type="ECO:0000256" key="15">
    <source>
        <dbReference type="ARBA" id="ARBA00047558"/>
    </source>
</evidence>
<dbReference type="CDD" id="cd23509">
    <property type="entry name" value="Gnk2-like"/>
    <property type="match status" value="2"/>
</dbReference>
<comment type="catalytic activity">
    <reaction evidence="15">
        <text>L-seryl-[protein] + ATP = O-phospho-L-seryl-[protein] + ADP + H(+)</text>
        <dbReference type="Rhea" id="RHEA:17989"/>
        <dbReference type="Rhea" id="RHEA-COMP:9863"/>
        <dbReference type="Rhea" id="RHEA-COMP:11604"/>
        <dbReference type="ChEBI" id="CHEBI:15378"/>
        <dbReference type="ChEBI" id="CHEBI:29999"/>
        <dbReference type="ChEBI" id="CHEBI:30616"/>
        <dbReference type="ChEBI" id="CHEBI:83421"/>
        <dbReference type="ChEBI" id="CHEBI:456216"/>
    </reaction>
</comment>
<dbReference type="Gene3D" id="1.10.510.10">
    <property type="entry name" value="Transferase(Phosphotransferase) domain 1"/>
    <property type="match status" value="1"/>
</dbReference>
<accession>A0A164TBT1</accession>
<dbReference type="AlphaFoldDB" id="A0A164TBT1"/>
<dbReference type="Gene3D" id="3.30.430.20">
    <property type="entry name" value="Gnk2 domain, C-X8-C-X2-C motif"/>
    <property type="match status" value="2"/>
</dbReference>
<comment type="catalytic activity">
    <reaction evidence="16">
        <text>L-threonyl-[protein] + ATP = O-phospho-L-threonyl-[protein] + ADP + H(+)</text>
        <dbReference type="Rhea" id="RHEA:46608"/>
        <dbReference type="Rhea" id="RHEA-COMP:11060"/>
        <dbReference type="Rhea" id="RHEA-COMP:11605"/>
        <dbReference type="ChEBI" id="CHEBI:15378"/>
        <dbReference type="ChEBI" id="CHEBI:30013"/>
        <dbReference type="ChEBI" id="CHEBI:30616"/>
        <dbReference type="ChEBI" id="CHEBI:61977"/>
        <dbReference type="ChEBI" id="CHEBI:456216"/>
    </reaction>
</comment>
<reference evidence="20" key="1">
    <citation type="journal article" date="2016" name="Nat. Genet.">
        <title>A high-quality carrot genome assembly provides new insights into carotenoid accumulation and asterid genome evolution.</title>
        <authorList>
            <person name="Iorizzo M."/>
            <person name="Ellison S."/>
            <person name="Senalik D."/>
            <person name="Zeng P."/>
            <person name="Satapoomin P."/>
            <person name="Huang J."/>
            <person name="Bowman M."/>
            <person name="Iovene M."/>
            <person name="Sanseverino W."/>
            <person name="Cavagnaro P."/>
            <person name="Yildiz M."/>
            <person name="Macko-Podgorni A."/>
            <person name="Moranska E."/>
            <person name="Grzebelus E."/>
            <person name="Grzebelus D."/>
            <person name="Ashrafi H."/>
            <person name="Zheng Z."/>
            <person name="Cheng S."/>
            <person name="Spooner D."/>
            <person name="Van Deynze A."/>
            <person name="Simon P."/>
        </authorList>
    </citation>
    <scope>NUCLEOTIDE SEQUENCE</scope>
    <source>
        <tissue evidence="20">Leaf</tissue>
    </source>
</reference>
<dbReference type="PROSITE" id="PS00107">
    <property type="entry name" value="PROTEIN_KINASE_ATP"/>
    <property type="match status" value="1"/>
</dbReference>
<keyword evidence="4" id="KW-0808">Transferase</keyword>
<keyword evidence="9" id="KW-0418">Kinase</keyword>
<dbReference type="InterPro" id="IPR038408">
    <property type="entry name" value="GNK2_sf"/>
</dbReference>
<keyword evidence="8" id="KW-0547">Nucleotide-binding</keyword>
<keyword evidence="11 18" id="KW-1133">Transmembrane helix</keyword>
<keyword evidence="13" id="KW-0675">Receptor</keyword>
<evidence type="ECO:0000256" key="18">
    <source>
        <dbReference type="SAM" id="Phobius"/>
    </source>
</evidence>